<dbReference type="AlphaFoldDB" id="A0A5C4JGH6"/>
<gene>
    <name evidence="1" type="ORF">ETD83_07400</name>
</gene>
<name>A0A5C4JGH6_9ACTN</name>
<dbReference type="OrthoDB" id="3629757at2"/>
<reference evidence="1 2" key="1">
    <citation type="submission" date="2019-05" db="EMBL/GenBank/DDBJ databases">
        <title>Draft genome sequence of Actinomadura sp. 14C53.</title>
        <authorList>
            <person name="Saricaoglu S."/>
            <person name="Isik K."/>
        </authorList>
    </citation>
    <scope>NUCLEOTIDE SEQUENCE [LARGE SCALE GENOMIC DNA]</scope>
    <source>
        <strain evidence="1 2">14C53</strain>
    </source>
</reference>
<evidence type="ECO:0000313" key="1">
    <source>
        <dbReference type="EMBL" id="TMR05023.1"/>
    </source>
</evidence>
<dbReference type="RefSeq" id="WP_138644307.1">
    <property type="nucleotide sequence ID" value="NZ_VCKW01000025.1"/>
</dbReference>
<evidence type="ECO:0000313" key="2">
    <source>
        <dbReference type="Proteomes" id="UP000309174"/>
    </source>
</evidence>
<comment type="caution">
    <text evidence="1">The sequence shown here is derived from an EMBL/GenBank/DDBJ whole genome shotgun (WGS) entry which is preliminary data.</text>
</comment>
<organism evidence="1 2">
    <name type="scientific">Actinomadura soli</name>
    <dbReference type="NCBI Taxonomy" id="2508997"/>
    <lineage>
        <taxon>Bacteria</taxon>
        <taxon>Bacillati</taxon>
        <taxon>Actinomycetota</taxon>
        <taxon>Actinomycetes</taxon>
        <taxon>Streptosporangiales</taxon>
        <taxon>Thermomonosporaceae</taxon>
        <taxon>Actinomadura</taxon>
    </lineage>
</organism>
<accession>A0A5C4JGH6</accession>
<sequence>MGLRHALAALAEQWDDVRERLSPGEFDEVQALVDAFTREGDRVASEELAEDIADLLRARLPRDHPFLVALRAREERLAPDAARRATELAAWFGLSGPLQVRLGRPPGPTSAEVEREADAWLLDAPALDADQLRAHGLDPGDPDLIRLDRADGRGRWPAFQFGADGSPLRIVREINRILAASDDPFGAADWWLGRNGRLGDAPARLIGNLPDDELIAAARAETGGA</sequence>
<proteinExistence type="predicted"/>
<dbReference type="Proteomes" id="UP000309174">
    <property type="component" value="Unassembled WGS sequence"/>
</dbReference>
<dbReference type="EMBL" id="VCKW01000025">
    <property type="protein sequence ID" value="TMR05023.1"/>
    <property type="molecule type" value="Genomic_DNA"/>
</dbReference>
<protein>
    <submittedName>
        <fullName evidence="1">Uncharacterized protein</fullName>
    </submittedName>
</protein>
<keyword evidence="2" id="KW-1185">Reference proteome</keyword>